<dbReference type="InterPro" id="IPR016181">
    <property type="entry name" value="Acyl_CoA_acyltransferase"/>
</dbReference>
<reference evidence="2 3" key="1">
    <citation type="submission" date="2019-08" db="EMBL/GenBank/DDBJ databases">
        <title>Draft genome for granaticin producer strain Streptomyces parvus C05.</title>
        <authorList>
            <person name="Gonzalez-Pimentel J.L."/>
        </authorList>
    </citation>
    <scope>NUCLEOTIDE SEQUENCE [LARGE SCALE GENOMIC DNA]</scope>
    <source>
        <strain evidence="2 3">C05</strain>
    </source>
</reference>
<dbReference type="InterPro" id="IPR038740">
    <property type="entry name" value="BioF2-like_GNAT_dom"/>
</dbReference>
<dbReference type="Proteomes" id="UP000323242">
    <property type="component" value="Unassembled WGS sequence"/>
</dbReference>
<sequence length="350" mass="38532">MMSTPHITVVDSIDDIKTAEWEQVTAATGAPVHYSPTYLRAYQTSPLSPFTAAHYMTASDTGQTVAVLPCYLQEQGDPYGFLRAAGCPQGDGPTLLGHNWYCYDTQIPVRADNPDQHDRTVETMLDALVELGAAEGARTTALVSVAEGDPVLTIARRKGWKVAPIVTRFQLPLQGAEPDAPYDSYDSYLESLGSRTRRTIRQYMRRAADAGITTAVEVPQPDFLRTVCDLTRRTAAKYGSADMYPESAFIDFVMALGDHARVVRIDQGDQTLAAAVVLLDDERLHMWVGGTSHATVDSFSPNYLLWAAEIRTAIERGKRWVEGGRSNQPMKLRHGMRPLPLYACVAPPNI</sequence>
<evidence type="ECO:0000259" key="1">
    <source>
        <dbReference type="Pfam" id="PF13480"/>
    </source>
</evidence>
<keyword evidence="3" id="KW-1185">Reference proteome</keyword>
<proteinExistence type="predicted"/>
<gene>
    <name evidence="2" type="ORF">FY004_07610</name>
</gene>
<feature type="domain" description="BioF2-like acetyltransferase" evidence="1">
    <location>
        <begin position="194"/>
        <end position="331"/>
    </location>
</feature>
<dbReference type="Pfam" id="PF13480">
    <property type="entry name" value="Acetyltransf_6"/>
    <property type="match status" value="1"/>
</dbReference>
<keyword evidence="2" id="KW-0808">Transferase</keyword>
<organism evidence="2 3">
    <name type="scientific">Streptomyces parvus</name>
    <dbReference type="NCBI Taxonomy" id="66428"/>
    <lineage>
        <taxon>Bacteria</taxon>
        <taxon>Bacillati</taxon>
        <taxon>Actinomycetota</taxon>
        <taxon>Actinomycetes</taxon>
        <taxon>Kitasatosporales</taxon>
        <taxon>Streptomycetaceae</taxon>
        <taxon>Streptomyces</taxon>
    </lineage>
</organism>
<dbReference type="EMBL" id="VSZQ01000029">
    <property type="protein sequence ID" value="TYR65180.1"/>
    <property type="molecule type" value="Genomic_DNA"/>
</dbReference>
<dbReference type="GO" id="GO:0016740">
    <property type="term" value="F:transferase activity"/>
    <property type="evidence" value="ECO:0007669"/>
    <property type="project" value="UniProtKB-KW"/>
</dbReference>
<name>A0A5D4JLR9_9ACTN</name>
<dbReference type="AlphaFoldDB" id="A0A5D4JLR9"/>
<evidence type="ECO:0000313" key="3">
    <source>
        <dbReference type="Proteomes" id="UP000323242"/>
    </source>
</evidence>
<protein>
    <submittedName>
        <fullName evidence="2">GNAT family N-acetyltransferase</fullName>
    </submittedName>
</protein>
<dbReference type="RefSeq" id="WP_109200603.1">
    <property type="nucleotide sequence ID" value="NZ_VSZQ01000029.1"/>
</dbReference>
<evidence type="ECO:0000313" key="2">
    <source>
        <dbReference type="EMBL" id="TYR65180.1"/>
    </source>
</evidence>
<comment type="caution">
    <text evidence="2">The sequence shown here is derived from an EMBL/GenBank/DDBJ whole genome shotgun (WGS) entry which is preliminary data.</text>
</comment>
<dbReference type="Gene3D" id="3.40.630.30">
    <property type="match status" value="1"/>
</dbReference>
<accession>A0A5D4JLR9</accession>
<dbReference type="SUPFAM" id="SSF55729">
    <property type="entry name" value="Acyl-CoA N-acyltransferases (Nat)"/>
    <property type="match status" value="1"/>
</dbReference>